<dbReference type="Pfam" id="PF07120">
    <property type="entry name" value="DUF1376"/>
    <property type="match status" value="1"/>
</dbReference>
<dbReference type="Proteomes" id="UP000248395">
    <property type="component" value="Unassembled WGS sequence"/>
</dbReference>
<keyword evidence="1" id="KW-0175">Coiled coil</keyword>
<protein>
    <submittedName>
        <fullName evidence="2">Uncharacterized protein YdaU (DUF1376 family)</fullName>
    </submittedName>
</protein>
<keyword evidence="3" id="KW-1185">Reference proteome</keyword>
<feature type="coiled-coil region" evidence="1">
    <location>
        <begin position="101"/>
        <end position="128"/>
    </location>
</feature>
<evidence type="ECO:0000313" key="2">
    <source>
        <dbReference type="EMBL" id="PXX45941.1"/>
    </source>
</evidence>
<dbReference type="RefSeq" id="WP_059284455.1">
    <property type="nucleotide sequence ID" value="NZ_LNQU01000002.1"/>
</dbReference>
<dbReference type="AlphaFoldDB" id="A0A318JBB0"/>
<comment type="caution">
    <text evidence="2">The sequence shown here is derived from an EMBL/GenBank/DDBJ whole genome shotgun (WGS) entry which is preliminary data.</text>
</comment>
<evidence type="ECO:0000313" key="3">
    <source>
        <dbReference type="Proteomes" id="UP000248395"/>
    </source>
</evidence>
<gene>
    <name evidence="2" type="ORF">DFR38_11039</name>
</gene>
<accession>A0A318JBB0</accession>
<proteinExistence type="predicted"/>
<sequence>MPDDKEKLQAKAEVDVSIWMPIYIDNFIASTIRLTPQQIGAYILLVCDYWRNNSLPNDDAALSQITRIPIKQWKKDREIISTFFTIEGKLWKSTKLDADKKSAVENRLKVMERTAKAIKAKAEKALAREEPVGLHKEDHKDSP</sequence>
<dbReference type="InterPro" id="IPR010781">
    <property type="entry name" value="DUF1376"/>
</dbReference>
<reference evidence="2 3" key="1">
    <citation type="submission" date="2018-05" db="EMBL/GenBank/DDBJ databases">
        <title>Genomic Encyclopedia of Type Strains, Phase IV (KMG-IV): sequencing the most valuable type-strain genomes for metagenomic binning, comparative biology and taxonomic classification.</title>
        <authorList>
            <person name="Goeker M."/>
        </authorList>
    </citation>
    <scope>NUCLEOTIDE SEQUENCE [LARGE SCALE GENOMIC DNA]</scope>
    <source>
        <strain evidence="2 3">DSM 25134</strain>
    </source>
</reference>
<dbReference type="EMBL" id="QJKC01000010">
    <property type="protein sequence ID" value="PXX45941.1"/>
    <property type="molecule type" value="Genomic_DNA"/>
</dbReference>
<organism evidence="2 3">
    <name type="scientific">Aquitalea magnusonii</name>
    <dbReference type="NCBI Taxonomy" id="332411"/>
    <lineage>
        <taxon>Bacteria</taxon>
        <taxon>Pseudomonadati</taxon>
        <taxon>Pseudomonadota</taxon>
        <taxon>Betaproteobacteria</taxon>
        <taxon>Neisseriales</taxon>
        <taxon>Chromobacteriaceae</taxon>
        <taxon>Aquitalea</taxon>
    </lineage>
</organism>
<dbReference type="OrthoDB" id="6313655at2"/>
<evidence type="ECO:0000256" key="1">
    <source>
        <dbReference type="SAM" id="Coils"/>
    </source>
</evidence>
<name>A0A318JBB0_9NEIS</name>